<keyword evidence="1" id="KW-0812">Transmembrane</keyword>
<reference evidence="2 3" key="1">
    <citation type="submission" date="2020-06" db="EMBL/GenBank/DDBJ databases">
        <authorList>
            <person name="Criscuolo A."/>
        </authorList>
    </citation>
    <scope>NUCLEOTIDE SEQUENCE [LARGE SCALE GENOMIC DNA]</scope>
    <source>
        <strain evidence="2">PXU-55</strain>
    </source>
</reference>
<feature type="transmembrane region" description="Helical" evidence="1">
    <location>
        <begin position="172"/>
        <end position="191"/>
    </location>
</feature>
<dbReference type="AlphaFoldDB" id="A0A9N8J371"/>
<keyword evidence="1" id="KW-1133">Transmembrane helix</keyword>
<keyword evidence="3" id="KW-1185">Reference proteome</keyword>
<feature type="transmembrane region" description="Helical" evidence="1">
    <location>
        <begin position="7"/>
        <end position="26"/>
    </location>
</feature>
<feature type="transmembrane region" description="Helical" evidence="1">
    <location>
        <begin position="105"/>
        <end position="123"/>
    </location>
</feature>
<feature type="transmembrane region" description="Helical" evidence="1">
    <location>
        <begin position="130"/>
        <end position="152"/>
    </location>
</feature>
<dbReference type="RefSeq" id="WP_180857757.1">
    <property type="nucleotide sequence ID" value="NZ_CAIJDE010000043.1"/>
</dbReference>
<organism evidence="2 3">
    <name type="scientific">Flavobacterium panici</name>
    <dbReference type="NCBI Taxonomy" id="2654843"/>
    <lineage>
        <taxon>Bacteria</taxon>
        <taxon>Pseudomonadati</taxon>
        <taxon>Bacteroidota</taxon>
        <taxon>Flavobacteriia</taxon>
        <taxon>Flavobacteriales</taxon>
        <taxon>Flavobacteriaceae</taxon>
        <taxon>Flavobacterium</taxon>
    </lineage>
</organism>
<feature type="transmembrane region" description="Helical" evidence="1">
    <location>
        <begin position="38"/>
        <end position="61"/>
    </location>
</feature>
<evidence type="ECO:0000256" key="1">
    <source>
        <dbReference type="SAM" id="Phobius"/>
    </source>
</evidence>
<sequence length="196" mass="22787">MVIKRIIYVVPVLSIVNSLYLFVVYLEAFMLNKLDKKLISNFTLILFSTLLVMSAVTVIVNIAKKEKNRNLNFVDFLLQKILLPIFCLFFMLFIYDSLKFDYFELLKYGIAILIEIFSIAFAIGKNRENALLKLIGVVFVWVIIATICFSLTGFFDQYLGYKELGNSNSRLVFTAIFYHLFNACFLFYSLLPKSFF</sequence>
<comment type="caution">
    <text evidence="2">The sequence shown here is derived from an EMBL/GenBank/DDBJ whole genome shotgun (WGS) entry which is preliminary data.</text>
</comment>
<proteinExistence type="predicted"/>
<protein>
    <submittedName>
        <fullName evidence="2">Uncharacterized protein</fullName>
    </submittedName>
</protein>
<evidence type="ECO:0000313" key="3">
    <source>
        <dbReference type="Proteomes" id="UP000533639"/>
    </source>
</evidence>
<dbReference type="Proteomes" id="UP000533639">
    <property type="component" value="Unassembled WGS sequence"/>
</dbReference>
<feature type="transmembrane region" description="Helical" evidence="1">
    <location>
        <begin position="73"/>
        <end position="93"/>
    </location>
</feature>
<evidence type="ECO:0000313" key="2">
    <source>
        <dbReference type="EMBL" id="CAC9974579.1"/>
    </source>
</evidence>
<accession>A0A9N8J371</accession>
<dbReference type="EMBL" id="CAIJDE010000043">
    <property type="protein sequence ID" value="CAC9974579.1"/>
    <property type="molecule type" value="Genomic_DNA"/>
</dbReference>
<gene>
    <name evidence="2" type="ORF">FLAPXU55_02276</name>
</gene>
<keyword evidence="1" id="KW-0472">Membrane</keyword>
<name>A0A9N8J371_9FLAO</name>